<dbReference type="InterPro" id="IPR029460">
    <property type="entry name" value="DNAPol_HHH"/>
</dbReference>
<keyword evidence="5" id="KW-0239">DNA-directed DNA polymerase</keyword>
<name>A0A1V6LTW9_9FLAO</name>
<sequence length="1004" mass="115364">MYLNCHTYYSLRFGTFSEVALLQLAQEHHVRQLVLTDINNTSAALNFMRKAPEYGVKPILGIDFRNGVDQCFVGVAQNNEGFQELNTYLSHFLHQHIPIPERAPVFKNAFVVYPFEKVLLNEYDEFLLHEFIGISVRDLRRLPFSRLKNYTDKLVVQQPVTFRNKRDFNAHRLLRAIDNNVLLSKLDDDQVASEEEKMYPIANLAQVFSEYSFILENTQKLLDGCELFFDFSADKKTQNLRHYTGNASEDVALLKKLAEEGLPYRYPEVTQAVKDRMAKELDLIIQMDFVSYFLINWDIVSYAREQGFFYVGRGSGANSVVAYLLRITDVDPMDLDLYFERFINLYRANPPDFDIDFSWRDREHMTQYIFNRFNHVALVGTYVTFKERGVIRELGKVFGLPKEEIDALSAGQTNLKQLDTIAQLVLKYGRLIHGMPNYVSVHASGILISEGPLQQFSATFLPPKGFATVHFDMIAAEDVGLYKFDILAQRGLGKIKDTLGIVQYNQPEKFTFDIHDVKTFFKDPTINNLIKTAQCMGCFYVESPAMRMLLKKLEVDNYLGLVAASSIIRPGVAKSGMMREYILRHRNPGRAEEKGHPVLLSIMPETYGVMVYQEDVIKVAHHFADLDLGEADVLRRGMSGKFRSREEFEKVKDKFRSNCLAKGYAEALIDEVWHQVASFAGYAFAKGHSASYAVESYQSLFLRAYFPLEYMVAVLNNGGGFYSAEFYIHDARMLGATIHPPCVNQSVAANVIYGTHIYLGFMYLRDLEERVMQRIVNERVAQGRFLSLEDFLDRVPIAMEQLSILIRIDAFRFTGINKHELLWKAHFALAKGKRVEHPKLFKPKQPKFQIPKLHTTDLETAFEQWELLGFPLCSPFALLAEPAKNSNGQQHLQAYLNKHIDIYGYLVTVKNTKTHTGKRMHFATLLDCYGEVFDTVLFPPVAAKYSFRGKGIYRFYGKVVSEFGFLSIEVIKMQKQDYVPDPRYADMRAGKKALEDKKKDEERV</sequence>
<dbReference type="InterPro" id="IPR040982">
    <property type="entry name" value="DNA_pol3_finger"/>
</dbReference>
<evidence type="ECO:0000259" key="10">
    <source>
        <dbReference type="Pfam" id="PF17657"/>
    </source>
</evidence>
<dbReference type="AlphaFoldDB" id="A0A1V6LTW9"/>
<dbReference type="GO" id="GO:0003887">
    <property type="term" value="F:DNA-directed DNA polymerase activity"/>
    <property type="evidence" value="ECO:0007669"/>
    <property type="project" value="UniProtKB-KW"/>
</dbReference>
<feature type="domain" description="DNA polymerase III alpha subunit finger" evidence="10">
    <location>
        <begin position="494"/>
        <end position="662"/>
    </location>
</feature>
<evidence type="ECO:0000256" key="6">
    <source>
        <dbReference type="ARBA" id="ARBA00049244"/>
    </source>
</evidence>
<evidence type="ECO:0000259" key="9">
    <source>
        <dbReference type="Pfam" id="PF14579"/>
    </source>
</evidence>
<dbReference type="PANTHER" id="PTHR32294">
    <property type="entry name" value="DNA POLYMERASE III SUBUNIT ALPHA"/>
    <property type="match status" value="1"/>
</dbReference>
<dbReference type="OrthoDB" id="9803237at2"/>
<protein>
    <recommendedName>
        <fullName evidence="1">DNA-directed DNA polymerase</fullName>
        <ecNumber evidence="1">2.7.7.7</ecNumber>
    </recommendedName>
</protein>
<evidence type="ECO:0000256" key="3">
    <source>
        <dbReference type="ARBA" id="ARBA00022695"/>
    </source>
</evidence>
<dbReference type="GO" id="GO:0006260">
    <property type="term" value="P:DNA replication"/>
    <property type="evidence" value="ECO:0007669"/>
    <property type="project" value="UniProtKB-KW"/>
</dbReference>
<keyword evidence="3" id="KW-0548">Nucleotidyltransferase</keyword>
<dbReference type="Gene3D" id="3.20.20.140">
    <property type="entry name" value="Metal-dependent hydrolases"/>
    <property type="match status" value="2"/>
</dbReference>
<dbReference type="Pfam" id="PF14579">
    <property type="entry name" value="HHH_6"/>
    <property type="match status" value="1"/>
</dbReference>
<accession>A0A1V6LTW9</accession>
<organism evidence="11 12">
    <name type="scientific">Croceivirga radicis</name>
    <dbReference type="NCBI Taxonomy" id="1929488"/>
    <lineage>
        <taxon>Bacteria</taxon>
        <taxon>Pseudomonadati</taxon>
        <taxon>Bacteroidota</taxon>
        <taxon>Flavobacteriia</taxon>
        <taxon>Flavobacteriales</taxon>
        <taxon>Flavobacteriaceae</taxon>
        <taxon>Croceivirga</taxon>
    </lineage>
</organism>
<keyword evidence="4" id="KW-0235">DNA replication</keyword>
<dbReference type="Pfam" id="PF02811">
    <property type="entry name" value="PHP"/>
    <property type="match status" value="1"/>
</dbReference>
<evidence type="ECO:0000259" key="8">
    <source>
        <dbReference type="Pfam" id="PF07733"/>
    </source>
</evidence>
<keyword evidence="2" id="KW-0808">Transferase</keyword>
<evidence type="ECO:0000313" key="12">
    <source>
        <dbReference type="Proteomes" id="UP000191680"/>
    </source>
</evidence>
<dbReference type="Proteomes" id="UP000191680">
    <property type="component" value="Unassembled WGS sequence"/>
</dbReference>
<dbReference type="EC" id="2.7.7.7" evidence="1"/>
<dbReference type="Gene3D" id="1.10.150.870">
    <property type="match status" value="1"/>
</dbReference>
<dbReference type="EMBL" id="MTBC01000002">
    <property type="protein sequence ID" value="OQD43622.1"/>
    <property type="molecule type" value="Genomic_DNA"/>
</dbReference>
<dbReference type="CDD" id="cd04485">
    <property type="entry name" value="DnaE_OBF"/>
    <property type="match status" value="1"/>
</dbReference>
<dbReference type="InterPro" id="IPR011708">
    <property type="entry name" value="DNA_pol3_alpha_NTPase_dom"/>
</dbReference>
<proteinExistence type="predicted"/>
<evidence type="ECO:0000313" key="11">
    <source>
        <dbReference type="EMBL" id="OQD43622.1"/>
    </source>
</evidence>
<dbReference type="RefSeq" id="WP_080318053.1">
    <property type="nucleotide sequence ID" value="NZ_MTBC01000002.1"/>
</dbReference>
<dbReference type="NCBIfam" id="TIGR00594">
    <property type="entry name" value="polc"/>
    <property type="match status" value="1"/>
</dbReference>
<dbReference type="InterPro" id="IPR004013">
    <property type="entry name" value="PHP_dom"/>
</dbReference>
<keyword evidence="12" id="KW-1185">Reference proteome</keyword>
<feature type="domain" description="DNA polymerase helix-hairpin-helix motif" evidence="9">
    <location>
        <begin position="735"/>
        <end position="821"/>
    </location>
</feature>
<dbReference type="InterPro" id="IPR004805">
    <property type="entry name" value="DnaE2/DnaE/PolC"/>
</dbReference>
<dbReference type="Pfam" id="PF07733">
    <property type="entry name" value="DNA_pol3_alpha"/>
    <property type="match status" value="1"/>
</dbReference>
<gene>
    <name evidence="11" type="ORF">BUL40_03135</name>
</gene>
<evidence type="ECO:0000256" key="2">
    <source>
        <dbReference type="ARBA" id="ARBA00022679"/>
    </source>
</evidence>
<dbReference type="Pfam" id="PF17657">
    <property type="entry name" value="DNA_pol3_finger"/>
    <property type="match status" value="1"/>
</dbReference>
<evidence type="ECO:0000256" key="5">
    <source>
        <dbReference type="ARBA" id="ARBA00022932"/>
    </source>
</evidence>
<feature type="domain" description="PHP" evidence="7">
    <location>
        <begin position="3"/>
        <end position="95"/>
    </location>
</feature>
<comment type="caution">
    <text evidence="11">The sequence shown here is derived from an EMBL/GenBank/DDBJ whole genome shotgun (WGS) entry which is preliminary data.</text>
</comment>
<evidence type="ECO:0000256" key="4">
    <source>
        <dbReference type="ARBA" id="ARBA00022705"/>
    </source>
</evidence>
<evidence type="ECO:0000256" key="1">
    <source>
        <dbReference type="ARBA" id="ARBA00012417"/>
    </source>
</evidence>
<evidence type="ECO:0000259" key="7">
    <source>
        <dbReference type="Pfam" id="PF02811"/>
    </source>
</evidence>
<reference evidence="11 12" key="1">
    <citation type="submission" date="2016-12" db="EMBL/GenBank/DDBJ databases">
        <authorList>
            <person name="Song W.-J."/>
            <person name="Kurnit D.M."/>
        </authorList>
    </citation>
    <scope>NUCLEOTIDE SEQUENCE [LARGE SCALE GENOMIC DNA]</scope>
    <source>
        <strain evidence="11 12">HSG9</strain>
    </source>
</reference>
<dbReference type="GO" id="GO:0008408">
    <property type="term" value="F:3'-5' exonuclease activity"/>
    <property type="evidence" value="ECO:0007669"/>
    <property type="project" value="InterPro"/>
</dbReference>
<feature type="domain" description="Bacterial DNA polymerase III alpha subunit NTPase" evidence="8">
    <location>
        <begin position="253"/>
        <end position="488"/>
    </location>
</feature>
<comment type="catalytic activity">
    <reaction evidence="6">
        <text>DNA(n) + a 2'-deoxyribonucleoside 5'-triphosphate = DNA(n+1) + diphosphate</text>
        <dbReference type="Rhea" id="RHEA:22508"/>
        <dbReference type="Rhea" id="RHEA-COMP:17339"/>
        <dbReference type="Rhea" id="RHEA-COMP:17340"/>
        <dbReference type="ChEBI" id="CHEBI:33019"/>
        <dbReference type="ChEBI" id="CHEBI:61560"/>
        <dbReference type="ChEBI" id="CHEBI:173112"/>
        <dbReference type="EC" id="2.7.7.7"/>
    </reaction>
</comment>